<reference evidence="1" key="1">
    <citation type="submission" date="2021-10" db="EMBL/GenBank/DDBJ databases">
        <title>Anaerobic single-cell dispensing facilitates the cultivation of human gut bacteria.</title>
        <authorList>
            <person name="Afrizal A."/>
        </authorList>
    </citation>
    <scope>NUCLEOTIDE SEQUENCE</scope>
    <source>
        <strain evidence="1">CLA-AA-H215</strain>
    </source>
</reference>
<dbReference type="InterPro" id="IPR013493">
    <property type="entry name" value="CHP02677"/>
</dbReference>
<organism evidence="1 2">
    <name type="scientific">Hominifimenecus microfluidus</name>
    <dbReference type="NCBI Taxonomy" id="2885348"/>
    <lineage>
        <taxon>Bacteria</taxon>
        <taxon>Bacillati</taxon>
        <taxon>Bacillota</taxon>
        <taxon>Clostridia</taxon>
        <taxon>Lachnospirales</taxon>
        <taxon>Lachnospiraceae</taxon>
        <taxon>Hominifimenecus</taxon>
    </lineage>
</organism>
<proteinExistence type="predicted"/>
<dbReference type="Pfam" id="PF09660">
    <property type="entry name" value="DUF2397"/>
    <property type="match status" value="1"/>
</dbReference>
<gene>
    <name evidence="1" type="ORF">LKD81_13895</name>
</gene>
<sequence>MEYRIMLVQEKLLKPIMEARYLTVENADRYRSIIRFFYLQYEKMKYRFYLEDVLEELKEDPYFRDYTSEQCQQDLNALVGWKNLQAVQDTKKAATIEEFRNKKFRYILSDTTVEIERMVIHLENLAIEGSSLEPTLLERLRIHLAELEKIVSQPPEKVYAWWKDLESDFIRLNQSYQDYMRDLNSVRAEELMKTKEFLLFKDHLIEYLRSFVKSLQLNAPMIEQQLRKIPDAQTDELVSKVTSHIMSIPQIDTQRKEETVYETILGSWKSIREWFTGSAGQPSEASRVFDLTNDIIRRITRYAARISERSNTGANRREEYRKLASLFAQCSDMNEAHRLAACVFGIERPLHLKGDLARNTQSINSSVFEERPTMLTLAPRVRTYKERATRTGIPDRSAEKEATRKRVIEQAEQERKLRSGYIHDSILDFASLPQLSPAVRDTFLAWLSKALESRDFHAKTEDGLNYRIENPEIKETCTLNCEDGTFRMPAYRLVFDLPEESLE</sequence>
<dbReference type="NCBIfam" id="TIGR02677">
    <property type="entry name" value="TIGR02677 family protein"/>
    <property type="match status" value="1"/>
</dbReference>
<dbReference type="EMBL" id="JAJEQR010000049">
    <property type="protein sequence ID" value="MCC2232075.1"/>
    <property type="molecule type" value="Genomic_DNA"/>
</dbReference>
<dbReference type="AlphaFoldDB" id="A0AAE3JG35"/>
<accession>A0AAE3JG35</accession>
<evidence type="ECO:0000313" key="2">
    <source>
        <dbReference type="Proteomes" id="UP001198182"/>
    </source>
</evidence>
<dbReference type="Proteomes" id="UP001198182">
    <property type="component" value="Unassembled WGS sequence"/>
</dbReference>
<name>A0AAE3JG35_9FIRM</name>
<dbReference type="RefSeq" id="WP_308454560.1">
    <property type="nucleotide sequence ID" value="NZ_JAJEQR010000049.1"/>
</dbReference>
<evidence type="ECO:0000313" key="1">
    <source>
        <dbReference type="EMBL" id="MCC2232075.1"/>
    </source>
</evidence>
<protein>
    <submittedName>
        <fullName evidence="1">TIGR02677 family protein</fullName>
    </submittedName>
</protein>
<keyword evidence="2" id="KW-1185">Reference proteome</keyword>
<comment type="caution">
    <text evidence="1">The sequence shown here is derived from an EMBL/GenBank/DDBJ whole genome shotgun (WGS) entry which is preliminary data.</text>
</comment>